<evidence type="ECO:0000313" key="11">
    <source>
        <dbReference type="Proteomes" id="UP000288805"/>
    </source>
</evidence>
<dbReference type="CDD" id="cd11455">
    <property type="entry name" value="bHLH_AtAIG1_like"/>
    <property type="match status" value="1"/>
</dbReference>
<dbReference type="Gene3D" id="1.10.10.60">
    <property type="entry name" value="Homeodomain-like"/>
    <property type="match status" value="2"/>
</dbReference>
<evidence type="ECO:0000256" key="1">
    <source>
        <dbReference type="ARBA" id="ARBA00004123"/>
    </source>
</evidence>
<keyword evidence="5" id="KW-0539">Nucleus</keyword>
<evidence type="ECO:0000256" key="3">
    <source>
        <dbReference type="ARBA" id="ARBA00023125"/>
    </source>
</evidence>
<name>A0A438E3I1_VITVI</name>
<feature type="domain" description="BHLH" evidence="8">
    <location>
        <begin position="63"/>
        <end position="112"/>
    </location>
</feature>
<dbReference type="SUPFAM" id="SSF46689">
    <property type="entry name" value="Homeodomain-like"/>
    <property type="match status" value="1"/>
</dbReference>
<evidence type="ECO:0000256" key="6">
    <source>
        <dbReference type="SAM" id="MobiDB-lite"/>
    </source>
</evidence>
<dbReference type="Pfam" id="PF00249">
    <property type="entry name" value="Myb_DNA-binding"/>
    <property type="match status" value="2"/>
</dbReference>
<dbReference type="PROSITE" id="PS51294">
    <property type="entry name" value="HTH_MYB"/>
    <property type="match status" value="2"/>
</dbReference>
<dbReference type="Gene3D" id="4.10.280.10">
    <property type="entry name" value="Helix-loop-helix DNA-binding domain"/>
    <property type="match status" value="1"/>
</dbReference>
<dbReference type="InterPro" id="IPR017930">
    <property type="entry name" value="Myb_dom"/>
</dbReference>
<dbReference type="GO" id="GO:0003677">
    <property type="term" value="F:DNA binding"/>
    <property type="evidence" value="ECO:0007669"/>
    <property type="project" value="UniProtKB-KW"/>
</dbReference>
<dbReference type="GO" id="GO:0003700">
    <property type="term" value="F:DNA-binding transcription factor activity"/>
    <property type="evidence" value="ECO:0007669"/>
    <property type="project" value="InterPro"/>
</dbReference>
<feature type="domain" description="Myb-like" evidence="7">
    <location>
        <begin position="239"/>
        <end position="273"/>
    </location>
</feature>
<dbReference type="PANTHER" id="PTHR45844:SF18">
    <property type="entry name" value="TRANSCRIPTION FACTOR BHLH51"/>
    <property type="match status" value="1"/>
</dbReference>
<dbReference type="EMBL" id="QGNW01001406">
    <property type="protein sequence ID" value="RVW42268.1"/>
    <property type="molecule type" value="Genomic_DNA"/>
</dbReference>
<feature type="domain" description="HTH myb-type" evidence="9">
    <location>
        <begin position="239"/>
        <end position="273"/>
    </location>
</feature>
<feature type="region of interest" description="Disordered" evidence="6">
    <location>
        <begin position="331"/>
        <end position="374"/>
    </location>
</feature>
<evidence type="ECO:0000313" key="10">
    <source>
        <dbReference type="EMBL" id="RVW42268.1"/>
    </source>
</evidence>
<dbReference type="PROSITE" id="PS50090">
    <property type="entry name" value="MYB_LIKE"/>
    <property type="match status" value="2"/>
</dbReference>
<dbReference type="Proteomes" id="UP000288805">
    <property type="component" value="Unassembled WGS sequence"/>
</dbReference>
<reference evidence="10 11" key="1">
    <citation type="journal article" date="2018" name="PLoS Genet.">
        <title>Population sequencing reveals clonal diversity and ancestral inbreeding in the grapevine cultivar Chardonnay.</title>
        <authorList>
            <person name="Roach M.J."/>
            <person name="Johnson D.L."/>
            <person name="Bohlmann J."/>
            <person name="van Vuuren H.J."/>
            <person name="Jones S.J."/>
            <person name="Pretorius I.S."/>
            <person name="Schmidt S.A."/>
            <person name="Borneman A.R."/>
        </authorList>
    </citation>
    <scope>NUCLEOTIDE SEQUENCE [LARGE SCALE GENOMIC DNA]</scope>
    <source>
        <strain evidence="11">cv. Chardonnay</strain>
        <tissue evidence="10">Leaf</tissue>
    </source>
</reference>
<dbReference type="GO" id="GO:0046983">
    <property type="term" value="F:protein dimerization activity"/>
    <property type="evidence" value="ECO:0007669"/>
    <property type="project" value="InterPro"/>
</dbReference>
<dbReference type="InterPro" id="IPR009057">
    <property type="entry name" value="Homeodomain-like_sf"/>
</dbReference>
<dbReference type="SMART" id="SM00717">
    <property type="entry name" value="SANT"/>
    <property type="match status" value="2"/>
</dbReference>
<evidence type="ECO:0000256" key="4">
    <source>
        <dbReference type="ARBA" id="ARBA00023163"/>
    </source>
</evidence>
<accession>A0A438E3I1</accession>
<dbReference type="SMART" id="SM00353">
    <property type="entry name" value="HLH"/>
    <property type="match status" value="1"/>
</dbReference>
<keyword evidence="2" id="KW-0805">Transcription regulation</keyword>
<evidence type="ECO:0000259" key="7">
    <source>
        <dbReference type="PROSITE" id="PS50090"/>
    </source>
</evidence>
<evidence type="ECO:0000259" key="9">
    <source>
        <dbReference type="PROSITE" id="PS51294"/>
    </source>
</evidence>
<feature type="region of interest" description="Disordered" evidence="6">
    <location>
        <begin position="52"/>
        <end position="77"/>
    </location>
</feature>
<keyword evidence="4" id="KW-0804">Transcription</keyword>
<evidence type="ECO:0000256" key="2">
    <source>
        <dbReference type="ARBA" id="ARBA00023015"/>
    </source>
</evidence>
<organism evidence="10 11">
    <name type="scientific">Vitis vinifera</name>
    <name type="common">Grape</name>
    <dbReference type="NCBI Taxonomy" id="29760"/>
    <lineage>
        <taxon>Eukaryota</taxon>
        <taxon>Viridiplantae</taxon>
        <taxon>Streptophyta</taxon>
        <taxon>Embryophyta</taxon>
        <taxon>Tracheophyta</taxon>
        <taxon>Spermatophyta</taxon>
        <taxon>Magnoliopsida</taxon>
        <taxon>eudicotyledons</taxon>
        <taxon>Gunneridae</taxon>
        <taxon>Pentapetalae</taxon>
        <taxon>rosids</taxon>
        <taxon>Vitales</taxon>
        <taxon>Vitaceae</taxon>
        <taxon>Viteae</taxon>
        <taxon>Vitis</taxon>
    </lineage>
</organism>
<dbReference type="SUPFAM" id="SSF47459">
    <property type="entry name" value="HLH, helix-loop-helix DNA-binding domain"/>
    <property type="match status" value="1"/>
</dbReference>
<sequence>MENCLYSGWAQEADCTQCDAAPVLPWLPPPHVSASFQFHGFPSWSLPVEKMATEDRSDERTATASKSHSQAEKRRRDRINAQLATLRKLIPKSEKMDKAALLGSVIDQVKDLKRQAMEVSDVFTVPTEVDEVTVDYRPELFSELIRALQGLKLTTIRADMASLSGRTKSILVLCSKDDNNSVCISTLKQSLKVVLSRIVSSSTASNYRITSKRQRHNPGCSFDVFPKGFLEPTRGCFSVKLVEEHGPRNWSLISAGIPGRSGKSCRLRWCNQLSPEVQHRPFSPAEDAVIVQAHAVHGNKWATIARILPGRTDNAIKNHWNSTLRRRRVGELSSASSESNSAMKRPSFDATVSSESDSGLKRQRVGASPEHNSCDMVKAEPETSLTLSPPGDSVVTLPVGDRVEDARDEGARITRKEGERCAVEMADTCLVKIIQRMIAEEVRNYFIALRAEDGLRVRPELDPAAQNNP</sequence>
<evidence type="ECO:0000259" key="8">
    <source>
        <dbReference type="PROSITE" id="PS50888"/>
    </source>
</evidence>
<evidence type="ECO:0000256" key="5">
    <source>
        <dbReference type="ARBA" id="ARBA00023242"/>
    </source>
</evidence>
<feature type="compositionally biased region" description="Low complexity" evidence="6">
    <location>
        <begin position="333"/>
        <end position="342"/>
    </location>
</feature>
<dbReference type="InterPro" id="IPR045847">
    <property type="entry name" value="AIG1-like"/>
</dbReference>
<protein>
    <submittedName>
        <fullName evidence="10">Transcription factor MYB44</fullName>
    </submittedName>
</protein>
<comment type="caution">
    <text evidence="10">The sequence shown here is derived from an EMBL/GenBank/DDBJ whole genome shotgun (WGS) entry which is preliminary data.</text>
</comment>
<keyword evidence="3" id="KW-0238">DNA-binding</keyword>
<dbReference type="Pfam" id="PF00010">
    <property type="entry name" value="HLH"/>
    <property type="match status" value="1"/>
</dbReference>
<dbReference type="GO" id="GO:0005634">
    <property type="term" value="C:nucleus"/>
    <property type="evidence" value="ECO:0007669"/>
    <property type="project" value="UniProtKB-SubCell"/>
</dbReference>
<feature type="domain" description="HTH myb-type" evidence="9">
    <location>
        <begin position="274"/>
        <end position="328"/>
    </location>
</feature>
<comment type="subcellular location">
    <subcellularLocation>
        <location evidence="1">Nucleus</location>
    </subcellularLocation>
</comment>
<dbReference type="CDD" id="cd00167">
    <property type="entry name" value="SANT"/>
    <property type="match status" value="2"/>
</dbReference>
<dbReference type="InterPro" id="IPR011598">
    <property type="entry name" value="bHLH_dom"/>
</dbReference>
<dbReference type="InterPro" id="IPR036638">
    <property type="entry name" value="HLH_DNA-bd_sf"/>
</dbReference>
<proteinExistence type="predicted"/>
<dbReference type="PANTHER" id="PTHR45844">
    <property type="entry name" value="TRANSCRIPTION FACTOR BHLH30"/>
    <property type="match status" value="1"/>
</dbReference>
<gene>
    <name evidence="10" type="primary">MYB44_6</name>
    <name evidence="10" type="ORF">CK203_085014</name>
</gene>
<dbReference type="InterPro" id="IPR001005">
    <property type="entry name" value="SANT/Myb"/>
</dbReference>
<dbReference type="PROSITE" id="PS50888">
    <property type="entry name" value="BHLH"/>
    <property type="match status" value="1"/>
</dbReference>
<feature type="domain" description="Myb-like" evidence="7">
    <location>
        <begin position="274"/>
        <end position="324"/>
    </location>
</feature>
<dbReference type="AlphaFoldDB" id="A0A438E3I1"/>
<feature type="compositionally biased region" description="Basic and acidic residues" evidence="6">
    <location>
        <begin position="52"/>
        <end position="61"/>
    </location>
</feature>